<dbReference type="EMBL" id="JBANRG010000008">
    <property type="protein sequence ID" value="KAK7464500.1"/>
    <property type="molecule type" value="Genomic_DNA"/>
</dbReference>
<proteinExistence type="predicted"/>
<dbReference type="InterPro" id="IPR024884">
    <property type="entry name" value="NAPE-PLD"/>
</dbReference>
<dbReference type="Pfam" id="PF12706">
    <property type="entry name" value="Lactamase_B_2"/>
    <property type="match status" value="1"/>
</dbReference>
<gene>
    <name evidence="3" type="primary">EFM4_1</name>
    <name evidence="3" type="ORF">VKT23_006669</name>
</gene>
<dbReference type="InterPro" id="IPR001279">
    <property type="entry name" value="Metallo-B-lactamas"/>
</dbReference>
<dbReference type="PIRSF" id="PIRSF038896">
    <property type="entry name" value="NAPE-PLD"/>
    <property type="match status" value="1"/>
</dbReference>
<keyword evidence="3" id="KW-0378">Hydrolase</keyword>
<feature type="region of interest" description="Disordered" evidence="1">
    <location>
        <begin position="1"/>
        <end position="21"/>
    </location>
</feature>
<reference evidence="3 4" key="1">
    <citation type="submission" date="2024-01" db="EMBL/GenBank/DDBJ databases">
        <title>A draft genome for the cacao thread blight pathogen Marasmiellus scandens.</title>
        <authorList>
            <person name="Baruah I.K."/>
            <person name="Leung J."/>
            <person name="Bukari Y."/>
            <person name="Amoako-Attah I."/>
            <person name="Meinhardt L.W."/>
            <person name="Bailey B.A."/>
            <person name="Cohen S.P."/>
        </authorList>
    </citation>
    <scope>NUCLEOTIDE SEQUENCE [LARGE SCALE GENOMIC DNA]</scope>
    <source>
        <strain evidence="3 4">GH-19</strain>
    </source>
</reference>
<dbReference type="SUPFAM" id="SSF56281">
    <property type="entry name" value="Metallo-hydrolase/oxidoreductase"/>
    <property type="match status" value="1"/>
</dbReference>
<evidence type="ECO:0000256" key="1">
    <source>
        <dbReference type="SAM" id="MobiDB-lite"/>
    </source>
</evidence>
<dbReference type="GO" id="GO:0070290">
    <property type="term" value="F:N-acylphosphatidylethanolamine-specific phospholipase D activity"/>
    <property type="evidence" value="ECO:0007669"/>
    <property type="project" value="UniProtKB-EC"/>
</dbReference>
<evidence type="ECO:0000259" key="2">
    <source>
        <dbReference type="Pfam" id="PF12706"/>
    </source>
</evidence>
<dbReference type="EC" id="3.1.4.54" evidence="3"/>
<protein>
    <submittedName>
        <fullName evidence="3">Protein-lysine N-methyltransferase efm4</fullName>
        <ecNumber evidence="3">3.1.4.54</ecNumber>
    </submittedName>
</protein>
<dbReference type="InterPro" id="IPR036866">
    <property type="entry name" value="RibonucZ/Hydroxyglut_hydro"/>
</dbReference>
<comment type="caution">
    <text evidence="3">The sequence shown here is derived from an EMBL/GenBank/DDBJ whole genome shotgun (WGS) entry which is preliminary data.</text>
</comment>
<keyword evidence="4" id="KW-1185">Reference proteome</keyword>
<accession>A0ABR1JNI7</accession>
<feature type="domain" description="Metallo-beta-lactamase" evidence="2">
    <location>
        <begin position="118"/>
        <end position="357"/>
    </location>
</feature>
<evidence type="ECO:0000313" key="3">
    <source>
        <dbReference type="EMBL" id="KAK7464500.1"/>
    </source>
</evidence>
<evidence type="ECO:0000313" key="4">
    <source>
        <dbReference type="Proteomes" id="UP001498398"/>
    </source>
</evidence>
<dbReference type="Proteomes" id="UP001498398">
    <property type="component" value="Unassembled WGS sequence"/>
</dbReference>
<dbReference type="PANTHER" id="PTHR15032">
    <property type="entry name" value="N-ACYL-PHOSPHATIDYLETHANOLAMINE-HYDROLYZING PHOSPHOLIPASE D"/>
    <property type="match status" value="1"/>
</dbReference>
<name>A0ABR1JNI7_9AGAR</name>
<sequence>MTSPISVSEIQGPLPKQQGRPAHWVTDQGNAFRNPWQSWREHDWRDILQILFQFTKERPSIPENIQTLIPVRKPTWNHEGEDAQKLKATWLGHASFFVELPARAAAEDAERIPGRGPRILFDPIFSKRCSPVKLPGFDRYTPPACVVEDLPEIDAVVISHNHYDHFDGPTISKLASLPRTPHFFAPLGNISLLKSYGVPQSHCHALDWWDSRRVEVQIPLKKDTSKSVSALFDITCTPAQHAVGRTLMDRLFHPRTLWSSWVAREVLPESSSASAKSLYFAGDTGYRAVLEPEDEDKAPVCEAFKQVGERMGPVDLALIPIGAYLPRRFMSPVHCSPRDAAFLFKDLGAKNAIAMHWGTFILTTEPIMEPPKKLKEALEELGISKDSFICTDIGETKLY</sequence>
<organism evidence="3 4">
    <name type="scientific">Marasmiellus scandens</name>
    <dbReference type="NCBI Taxonomy" id="2682957"/>
    <lineage>
        <taxon>Eukaryota</taxon>
        <taxon>Fungi</taxon>
        <taxon>Dikarya</taxon>
        <taxon>Basidiomycota</taxon>
        <taxon>Agaricomycotina</taxon>
        <taxon>Agaricomycetes</taxon>
        <taxon>Agaricomycetidae</taxon>
        <taxon>Agaricales</taxon>
        <taxon>Marasmiineae</taxon>
        <taxon>Omphalotaceae</taxon>
        <taxon>Marasmiellus</taxon>
    </lineage>
</organism>
<dbReference type="Gene3D" id="3.60.15.10">
    <property type="entry name" value="Ribonuclease Z/Hydroxyacylglutathione hydrolase-like"/>
    <property type="match status" value="1"/>
</dbReference>
<dbReference type="PANTHER" id="PTHR15032:SF4">
    <property type="entry name" value="N-ACYL-PHOSPHATIDYLETHANOLAMINE-HYDROLYZING PHOSPHOLIPASE D"/>
    <property type="match status" value="1"/>
</dbReference>